<evidence type="ECO:0000256" key="4">
    <source>
        <dbReference type="ARBA" id="ARBA00004496"/>
    </source>
</evidence>
<dbReference type="AlphaFoldDB" id="A0A263BVC2"/>
<dbReference type="RefSeq" id="WP_094923807.1">
    <property type="nucleotide sequence ID" value="NZ_NPIA01000003.1"/>
</dbReference>
<evidence type="ECO:0000256" key="2">
    <source>
        <dbReference type="ARBA" id="ARBA00001911"/>
    </source>
</evidence>
<dbReference type="HAMAP" id="MF_00110">
    <property type="entry name" value="DHQ_synthase"/>
    <property type="match status" value="1"/>
</dbReference>
<feature type="binding site" evidence="18">
    <location>
        <position position="183"/>
    </location>
    <ligand>
        <name>Zn(2+)</name>
        <dbReference type="ChEBI" id="CHEBI:29105"/>
    </ligand>
</feature>
<evidence type="ECO:0000256" key="8">
    <source>
        <dbReference type="ARBA" id="ARBA00017684"/>
    </source>
</evidence>
<keyword evidence="23" id="KW-1185">Reference proteome</keyword>
<keyword evidence="12 18" id="KW-0547">Nucleotide-binding</keyword>
<gene>
    <name evidence="18" type="primary">aroB</name>
    <name evidence="22" type="ORF">CIB95_07380</name>
</gene>
<keyword evidence="10 18" id="KW-0028">Amino-acid biosynthesis</keyword>
<dbReference type="GO" id="GO:0003856">
    <property type="term" value="F:3-dehydroquinate synthase activity"/>
    <property type="evidence" value="ECO:0007669"/>
    <property type="project" value="UniProtKB-UniRule"/>
</dbReference>
<evidence type="ECO:0000256" key="16">
    <source>
        <dbReference type="ARBA" id="ARBA00023239"/>
    </source>
</evidence>
<dbReference type="Gene3D" id="3.40.50.1970">
    <property type="match status" value="1"/>
</dbReference>
<evidence type="ECO:0000256" key="13">
    <source>
        <dbReference type="ARBA" id="ARBA00022833"/>
    </source>
</evidence>
<feature type="domain" description="3-dehydroquinate synthase C-terminal" evidence="21">
    <location>
        <begin position="180"/>
        <end position="323"/>
    </location>
</feature>
<evidence type="ECO:0000256" key="14">
    <source>
        <dbReference type="ARBA" id="ARBA00023027"/>
    </source>
</evidence>
<dbReference type="InterPro" id="IPR030963">
    <property type="entry name" value="DHQ_synth_fam"/>
</dbReference>
<evidence type="ECO:0000259" key="20">
    <source>
        <dbReference type="Pfam" id="PF01761"/>
    </source>
</evidence>
<protein>
    <recommendedName>
        <fullName evidence="8 18">3-dehydroquinate synthase</fullName>
        <shortName evidence="18">DHQS</shortName>
        <ecNumber evidence="7 18">4.2.3.4</ecNumber>
    </recommendedName>
</protein>
<comment type="catalytic activity">
    <reaction evidence="1 18">
        <text>7-phospho-2-dehydro-3-deoxy-D-arabino-heptonate = 3-dehydroquinate + phosphate</text>
        <dbReference type="Rhea" id="RHEA:21968"/>
        <dbReference type="ChEBI" id="CHEBI:32364"/>
        <dbReference type="ChEBI" id="CHEBI:43474"/>
        <dbReference type="ChEBI" id="CHEBI:58394"/>
        <dbReference type="EC" id="4.2.3.4"/>
    </reaction>
</comment>
<feature type="binding site" evidence="18">
    <location>
        <position position="263"/>
    </location>
    <ligand>
        <name>Zn(2+)</name>
        <dbReference type="ChEBI" id="CHEBI:29105"/>
    </ligand>
</feature>
<dbReference type="GO" id="GO:0008652">
    <property type="term" value="P:amino acid biosynthetic process"/>
    <property type="evidence" value="ECO:0007669"/>
    <property type="project" value="UniProtKB-KW"/>
</dbReference>
<organism evidence="22 23">
    <name type="scientific">Lottiidibacillus patelloidae</name>
    <dbReference type="NCBI Taxonomy" id="2670334"/>
    <lineage>
        <taxon>Bacteria</taxon>
        <taxon>Bacillati</taxon>
        <taxon>Bacillota</taxon>
        <taxon>Bacilli</taxon>
        <taxon>Bacillales</taxon>
        <taxon>Bacillaceae</taxon>
        <taxon>Lottiidibacillus</taxon>
    </lineage>
</organism>
<evidence type="ECO:0000256" key="9">
    <source>
        <dbReference type="ARBA" id="ARBA00022490"/>
    </source>
</evidence>
<evidence type="ECO:0000256" key="11">
    <source>
        <dbReference type="ARBA" id="ARBA00022723"/>
    </source>
</evidence>
<dbReference type="CDD" id="cd08195">
    <property type="entry name" value="DHQS"/>
    <property type="match status" value="1"/>
</dbReference>
<comment type="similarity">
    <text evidence="6 18">Belongs to the sugar phosphate cyclases superfamily. Dehydroquinate synthase family.</text>
</comment>
<evidence type="ECO:0000256" key="6">
    <source>
        <dbReference type="ARBA" id="ARBA00005412"/>
    </source>
</evidence>
<feature type="binding site" evidence="18">
    <location>
        <position position="150"/>
    </location>
    <ligand>
        <name>NAD(+)</name>
        <dbReference type="ChEBI" id="CHEBI:57540"/>
    </ligand>
</feature>
<evidence type="ECO:0000313" key="22">
    <source>
        <dbReference type="EMBL" id="OZM57277.1"/>
    </source>
</evidence>
<evidence type="ECO:0000259" key="21">
    <source>
        <dbReference type="Pfam" id="PF24621"/>
    </source>
</evidence>
<comment type="cofactor">
    <cofactor evidence="3">
        <name>Zn(2+)</name>
        <dbReference type="ChEBI" id="CHEBI:29105"/>
    </cofactor>
</comment>
<feature type="transmembrane region" description="Helical" evidence="19">
    <location>
        <begin position="98"/>
        <end position="119"/>
    </location>
</feature>
<dbReference type="UniPathway" id="UPA00053">
    <property type="reaction ID" value="UER00085"/>
</dbReference>
<comment type="cofactor">
    <cofactor evidence="2 18">
        <name>NAD(+)</name>
        <dbReference type="ChEBI" id="CHEBI:57540"/>
    </cofactor>
</comment>
<dbReference type="Pfam" id="PF24621">
    <property type="entry name" value="DHQS_C"/>
    <property type="match status" value="1"/>
</dbReference>
<feature type="binding site" evidence="18">
    <location>
        <begin position="129"/>
        <end position="130"/>
    </location>
    <ligand>
        <name>NAD(+)</name>
        <dbReference type="ChEBI" id="CHEBI:57540"/>
    </ligand>
</feature>
<feature type="binding site" evidence="18">
    <location>
        <begin position="105"/>
        <end position="109"/>
    </location>
    <ligand>
        <name>NAD(+)</name>
        <dbReference type="ChEBI" id="CHEBI:57540"/>
    </ligand>
</feature>
<evidence type="ECO:0000256" key="1">
    <source>
        <dbReference type="ARBA" id="ARBA00001393"/>
    </source>
</evidence>
<evidence type="ECO:0000256" key="3">
    <source>
        <dbReference type="ARBA" id="ARBA00001947"/>
    </source>
</evidence>
<keyword evidence="11 18" id="KW-0479">Metal-binding</keyword>
<comment type="caution">
    <text evidence="22">The sequence shown here is derived from an EMBL/GenBank/DDBJ whole genome shotgun (WGS) entry which is preliminary data.</text>
</comment>
<dbReference type="Gene3D" id="1.20.1090.10">
    <property type="entry name" value="Dehydroquinate synthase-like - alpha domain"/>
    <property type="match status" value="1"/>
</dbReference>
<dbReference type="InterPro" id="IPR030960">
    <property type="entry name" value="DHQS/DOIS_N"/>
</dbReference>
<keyword evidence="9 18" id="KW-0963">Cytoplasm</keyword>
<comment type="pathway">
    <text evidence="5 18">Metabolic intermediate biosynthesis; chorismate biosynthesis; chorismate from D-erythrose 4-phosphate and phosphoenolpyruvate: step 2/7.</text>
</comment>
<feature type="domain" description="3-dehydroquinate synthase N-terminal" evidence="20">
    <location>
        <begin position="67"/>
        <end position="176"/>
    </location>
</feature>
<feature type="binding site" evidence="18">
    <location>
        <position position="141"/>
    </location>
    <ligand>
        <name>NAD(+)</name>
        <dbReference type="ChEBI" id="CHEBI:57540"/>
    </ligand>
</feature>
<dbReference type="InterPro" id="IPR050071">
    <property type="entry name" value="Dehydroquinate_synthase"/>
</dbReference>
<evidence type="ECO:0000256" key="5">
    <source>
        <dbReference type="ARBA" id="ARBA00004661"/>
    </source>
</evidence>
<dbReference type="PANTHER" id="PTHR43622">
    <property type="entry name" value="3-DEHYDROQUINATE SYNTHASE"/>
    <property type="match status" value="1"/>
</dbReference>
<proteinExistence type="inferred from homology"/>
<dbReference type="GO" id="GO:0009423">
    <property type="term" value="P:chorismate biosynthetic process"/>
    <property type="evidence" value="ECO:0007669"/>
    <property type="project" value="UniProtKB-UniRule"/>
</dbReference>
<dbReference type="NCBIfam" id="TIGR01357">
    <property type="entry name" value="aroB"/>
    <property type="match status" value="1"/>
</dbReference>
<keyword evidence="19" id="KW-0472">Membrane</keyword>
<dbReference type="EMBL" id="NPIA01000003">
    <property type="protein sequence ID" value="OZM57277.1"/>
    <property type="molecule type" value="Genomic_DNA"/>
</dbReference>
<dbReference type="SUPFAM" id="SSF56796">
    <property type="entry name" value="Dehydroquinate synthase-like"/>
    <property type="match status" value="1"/>
</dbReference>
<evidence type="ECO:0000256" key="19">
    <source>
        <dbReference type="SAM" id="Phobius"/>
    </source>
</evidence>
<reference evidence="23" key="1">
    <citation type="submission" date="2017-08" db="EMBL/GenBank/DDBJ databases">
        <authorList>
            <person name="Huang Z."/>
        </authorList>
    </citation>
    <scope>NUCLEOTIDE SEQUENCE [LARGE SCALE GENOMIC DNA]</scope>
    <source>
        <strain evidence="23">SA5d-4</strain>
    </source>
</reference>
<dbReference type="EC" id="4.2.3.4" evidence="7 18"/>
<evidence type="ECO:0000256" key="15">
    <source>
        <dbReference type="ARBA" id="ARBA00023141"/>
    </source>
</evidence>
<name>A0A263BVC2_9BACI</name>
<feature type="binding site" evidence="18">
    <location>
        <position position="247"/>
    </location>
    <ligand>
        <name>Zn(2+)</name>
        <dbReference type="ChEBI" id="CHEBI:29105"/>
    </ligand>
</feature>
<comment type="function">
    <text evidence="18">Catalyzes the conversion of 3-deoxy-D-arabino-heptulosonate 7-phosphate (DAHP) to dehydroquinate (DHQ).</text>
</comment>
<comment type="cofactor">
    <cofactor evidence="18">
        <name>Co(2+)</name>
        <dbReference type="ChEBI" id="CHEBI:48828"/>
    </cofactor>
    <cofactor evidence="18">
        <name>Zn(2+)</name>
        <dbReference type="ChEBI" id="CHEBI:29105"/>
    </cofactor>
    <text evidence="18">Binds 1 divalent metal cation per subunit. Can use either Co(2+) or Zn(2+).</text>
</comment>
<comment type="subcellular location">
    <subcellularLocation>
        <location evidence="4 18">Cytoplasm</location>
    </subcellularLocation>
</comment>
<evidence type="ECO:0000256" key="7">
    <source>
        <dbReference type="ARBA" id="ARBA00013031"/>
    </source>
</evidence>
<keyword evidence="13 18" id="KW-0862">Zinc</keyword>
<keyword evidence="16 18" id="KW-0456">Lyase</keyword>
<dbReference type="InterPro" id="IPR056179">
    <property type="entry name" value="DHQS_C"/>
</dbReference>
<dbReference type="Pfam" id="PF01761">
    <property type="entry name" value="DHQ_synthase"/>
    <property type="match status" value="1"/>
</dbReference>
<accession>A0A263BVC2</accession>
<evidence type="ECO:0000256" key="17">
    <source>
        <dbReference type="ARBA" id="ARBA00023285"/>
    </source>
</evidence>
<keyword evidence="15 18" id="KW-0057">Aromatic amino acid biosynthesis</keyword>
<feature type="binding site" evidence="18">
    <location>
        <begin position="168"/>
        <end position="171"/>
    </location>
    <ligand>
        <name>NAD(+)</name>
        <dbReference type="ChEBI" id="CHEBI:57540"/>
    </ligand>
</feature>
<keyword evidence="19" id="KW-1133">Transmembrane helix</keyword>
<evidence type="ECO:0000256" key="10">
    <source>
        <dbReference type="ARBA" id="ARBA00022605"/>
    </source>
</evidence>
<dbReference type="InterPro" id="IPR016037">
    <property type="entry name" value="DHQ_synth_AroB"/>
</dbReference>
<evidence type="ECO:0000256" key="18">
    <source>
        <dbReference type="HAMAP-Rule" id="MF_00110"/>
    </source>
</evidence>
<keyword evidence="14 18" id="KW-0520">NAD</keyword>
<dbReference type="GO" id="GO:0009073">
    <property type="term" value="P:aromatic amino acid family biosynthetic process"/>
    <property type="evidence" value="ECO:0007669"/>
    <property type="project" value="UniProtKB-KW"/>
</dbReference>
<evidence type="ECO:0000313" key="23">
    <source>
        <dbReference type="Proteomes" id="UP000217083"/>
    </source>
</evidence>
<dbReference type="FunFam" id="3.40.50.1970:FF:000007">
    <property type="entry name" value="Pentafunctional AROM polypeptide"/>
    <property type="match status" value="1"/>
</dbReference>
<dbReference type="PIRSF" id="PIRSF001455">
    <property type="entry name" value="DHQ_synth"/>
    <property type="match status" value="1"/>
</dbReference>
<dbReference type="GO" id="GO:0046872">
    <property type="term" value="F:metal ion binding"/>
    <property type="evidence" value="ECO:0007669"/>
    <property type="project" value="UniProtKB-KW"/>
</dbReference>
<dbReference type="Proteomes" id="UP000217083">
    <property type="component" value="Unassembled WGS sequence"/>
</dbReference>
<reference evidence="22 23" key="2">
    <citation type="submission" date="2017-09" db="EMBL/GenBank/DDBJ databases">
        <title>Bacillus patelloidae sp. nov., isolated from the intestinal tract of a marine limpet.</title>
        <authorList>
            <person name="Liu R."/>
            <person name="Dong C."/>
            <person name="Shao Z."/>
        </authorList>
    </citation>
    <scope>NUCLEOTIDE SEQUENCE [LARGE SCALE GENOMIC DNA]</scope>
    <source>
        <strain evidence="22 23">SA5d-4</strain>
    </source>
</reference>
<sequence>MYPLTITTETKTYPIYIGHQLRFQVKSMLQENTISFDKILVITDDNVAPLYLDDVIRSFNSDIVYSYIVKNGEQAKSFNNYIHIQTYAIERNLTRNSLIIALGGGVIGDLAGFVAATFLRGVNYIQMPTTILAHDSAVGGKVAINHDLGKNLIGSFYQPAMVMYDLETLQTLPRRQQLAGFAELIKHALIDEDNSLLTKLQYQSLEQLFTDKVFLSEALYQGMKVKATIVNKDEKEAGIRKYLNFGHTLGHAIESETNYRVLHGEAVIIGMLFALYVSEIHFNKDLNFKGLKSWFEKLGYETHLPTTLNPEDLVVQMKKDKKVTDNQINMVLLEEIGKPTLQTFNDETIKQFLENFYSE</sequence>
<keyword evidence="17 18" id="KW-0170">Cobalt</keyword>
<dbReference type="GO" id="GO:0000166">
    <property type="term" value="F:nucleotide binding"/>
    <property type="evidence" value="ECO:0007669"/>
    <property type="project" value="UniProtKB-KW"/>
</dbReference>
<keyword evidence="19" id="KW-0812">Transmembrane</keyword>
<dbReference type="GO" id="GO:0005737">
    <property type="term" value="C:cytoplasm"/>
    <property type="evidence" value="ECO:0007669"/>
    <property type="project" value="UniProtKB-SubCell"/>
</dbReference>
<dbReference type="PANTHER" id="PTHR43622:SF7">
    <property type="entry name" value="3-DEHYDROQUINATE SYNTHASE, CHLOROPLASTIC"/>
    <property type="match status" value="1"/>
</dbReference>
<comment type="caution">
    <text evidence="18">Lacks conserved residue(s) required for the propagation of feature annotation.</text>
</comment>
<evidence type="ECO:0000256" key="12">
    <source>
        <dbReference type="ARBA" id="ARBA00022741"/>
    </source>
</evidence>